<evidence type="ECO:0008006" key="4">
    <source>
        <dbReference type="Google" id="ProtNLM"/>
    </source>
</evidence>
<proteinExistence type="predicted"/>
<dbReference type="EMBL" id="ML978084">
    <property type="protein sequence ID" value="KAF2008391.1"/>
    <property type="molecule type" value="Genomic_DNA"/>
</dbReference>
<organism evidence="2 3">
    <name type="scientific">Aaosphaeria arxii CBS 175.79</name>
    <dbReference type="NCBI Taxonomy" id="1450172"/>
    <lineage>
        <taxon>Eukaryota</taxon>
        <taxon>Fungi</taxon>
        <taxon>Dikarya</taxon>
        <taxon>Ascomycota</taxon>
        <taxon>Pezizomycotina</taxon>
        <taxon>Dothideomycetes</taxon>
        <taxon>Pleosporomycetidae</taxon>
        <taxon>Pleosporales</taxon>
        <taxon>Pleosporales incertae sedis</taxon>
        <taxon>Aaosphaeria</taxon>
    </lineage>
</organism>
<dbReference type="InterPro" id="IPR027443">
    <property type="entry name" value="IPNS-like_sf"/>
</dbReference>
<dbReference type="Proteomes" id="UP000799778">
    <property type="component" value="Unassembled WGS sequence"/>
</dbReference>
<accession>A0A6A5X690</accession>
<dbReference type="SUPFAM" id="SSF51197">
    <property type="entry name" value="Clavaminate synthase-like"/>
    <property type="match status" value="1"/>
</dbReference>
<evidence type="ECO:0000313" key="3">
    <source>
        <dbReference type="Proteomes" id="UP000799778"/>
    </source>
</evidence>
<sequence>MAVAPNQARRDSPISRLLSRFKPNRKTRETKEQPQDYFDPRAPLKPSPLPLVLPEHQHILSQLGWTIVTFPQPTAKPSSITKSAAEPQATLNPGSHPIQTAYEDLFRASAAFFDLPDEEKEKWKTRHGSEEGWSKIPGEKEFITLRTLAYTPDVLKGPAKRYWDLMGSHLDACLGRISSTLDIPDGENEGLRRFVGPCKEMGDHEEQKTATMLRLFRYEGWQEKIVAEPHADLGLLSCVVGDVPGLEVWNGAQHIPIEKDYSTPCATLLGGRQLERLSNFRYPAGGHRVVAYGKSVGKGAAASQVSRKEPAKYRFSIVFVLRAHEDVMVDTDLLKTEITGPWREPIKDVTAGKLYAELRGAHFNINTGMKERNEQRKRIEERKRLGVKTGEGAN</sequence>
<evidence type="ECO:0000256" key="1">
    <source>
        <dbReference type="SAM" id="MobiDB-lite"/>
    </source>
</evidence>
<keyword evidence="3" id="KW-1185">Reference proteome</keyword>
<gene>
    <name evidence="2" type="ORF">BU24DRAFT_429410</name>
</gene>
<reference evidence="2" key="1">
    <citation type="journal article" date="2020" name="Stud. Mycol.">
        <title>101 Dothideomycetes genomes: a test case for predicting lifestyles and emergence of pathogens.</title>
        <authorList>
            <person name="Haridas S."/>
            <person name="Albert R."/>
            <person name="Binder M."/>
            <person name="Bloem J."/>
            <person name="Labutti K."/>
            <person name="Salamov A."/>
            <person name="Andreopoulos B."/>
            <person name="Baker S."/>
            <person name="Barry K."/>
            <person name="Bills G."/>
            <person name="Bluhm B."/>
            <person name="Cannon C."/>
            <person name="Castanera R."/>
            <person name="Culley D."/>
            <person name="Daum C."/>
            <person name="Ezra D."/>
            <person name="Gonzalez J."/>
            <person name="Henrissat B."/>
            <person name="Kuo A."/>
            <person name="Liang C."/>
            <person name="Lipzen A."/>
            <person name="Lutzoni F."/>
            <person name="Magnuson J."/>
            <person name="Mondo S."/>
            <person name="Nolan M."/>
            <person name="Ohm R."/>
            <person name="Pangilinan J."/>
            <person name="Park H.-J."/>
            <person name="Ramirez L."/>
            <person name="Alfaro M."/>
            <person name="Sun H."/>
            <person name="Tritt A."/>
            <person name="Yoshinaga Y."/>
            <person name="Zwiers L.-H."/>
            <person name="Turgeon B."/>
            <person name="Goodwin S."/>
            <person name="Spatafora J."/>
            <person name="Crous P."/>
            <person name="Grigoriev I."/>
        </authorList>
    </citation>
    <scope>NUCLEOTIDE SEQUENCE</scope>
    <source>
        <strain evidence="2">CBS 175.79</strain>
    </source>
</reference>
<evidence type="ECO:0000313" key="2">
    <source>
        <dbReference type="EMBL" id="KAF2008391.1"/>
    </source>
</evidence>
<feature type="region of interest" description="Disordered" evidence="1">
    <location>
        <begin position="372"/>
        <end position="394"/>
    </location>
</feature>
<feature type="compositionally biased region" description="Basic and acidic residues" evidence="1">
    <location>
        <begin position="372"/>
        <end position="384"/>
    </location>
</feature>
<dbReference type="AlphaFoldDB" id="A0A6A5X690"/>
<dbReference type="GeneID" id="54287123"/>
<dbReference type="RefSeq" id="XP_033376730.1">
    <property type="nucleotide sequence ID" value="XM_033529726.1"/>
</dbReference>
<dbReference type="Gene3D" id="2.60.120.330">
    <property type="entry name" value="B-lactam Antibiotic, Isopenicillin N Synthase, Chain"/>
    <property type="match status" value="1"/>
</dbReference>
<feature type="region of interest" description="Disordered" evidence="1">
    <location>
        <begin position="1"/>
        <end position="43"/>
    </location>
</feature>
<name>A0A6A5X690_9PLEO</name>
<protein>
    <recommendedName>
        <fullName evidence="4">Clavaminate synthase-like protein</fullName>
    </recommendedName>
</protein>
<dbReference type="OrthoDB" id="288590at2759"/>